<name>A0AAV8XZE3_9CUCU</name>
<keyword evidence="18" id="KW-1185">Reference proteome</keyword>
<keyword evidence="15" id="KW-0862">Zinc</keyword>
<evidence type="ECO:0000256" key="13">
    <source>
        <dbReference type="ARBA" id="ARBA00032464"/>
    </source>
</evidence>
<dbReference type="PANTHER" id="PTHR10907:SF66">
    <property type="entry name" value="MIP34848P1-RELATED"/>
    <property type="match status" value="1"/>
</dbReference>
<dbReference type="GO" id="GO:0004341">
    <property type="term" value="F:gluconolactonase activity"/>
    <property type="evidence" value="ECO:0007669"/>
    <property type="project" value="UniProtKB-EC"/>
</dbReference>
<evidence type="ECO:0000256" key="3">
    <source>
        <dbReference type="ARBA" id="ARBA00001936"/>
    </source>
</evidence>
<comment type="caution">
    <text evidence="17">The sequence shown here is derived from an EMBL/GenBank/DDBJ whole genome shotgun (WGS) entry which is preliminary data.</text>
</comment>
<dbReference type="AlphaFoldDB" id="A0AAV8XZE3"/>
<dbReference type="GO" id="GO:0019853">
    <property type="term" value="P:L-ascorbic acid biosynthetic process"/>
    <property type="evidence" value="ECO:0007669"/>
    <property type="project" value="TreeGrafter"/>
</dbReference>
<evidence type="ECO:0000313" key="18">
    <source>
        <dbReference type="Proteomes" id="UP001162162"/>
    </source>
</evidence>
<comment type="cofactor">
    <cofactor evidence="3">
        <name>Mn(2+)</name>
        <dbReference type="ChEBI" id="CHEBI:29035"/>
    </cofactor>
</comment>
<dbReference type="Pfam" id="PF08450">
    <property type="entry name" value="SGL"/>
    <property type="match status" value="1"/>
</dbReference>
<comment type="catalytic activity">
    <reaction evidence="1">
        <text>D-glucono-1,5-lactone + H2O = D-gluconate + H(+)</text>
        <dbReference type="Rhea" id="RHEA:10440"/>
        <dbReference type="ChEBI" id="CHEBI:15377"/>
        <dbReference type="ChEBI" id="CHEBI:15378"/>
        <dbReference type="ChEBI" id="CHEBI:16217"/>
        <dbReference type="ChEBI" id="CHEBI:18391"/>
        <dbReference type="EC" id="3.1.1.17"/>
    </reaction>
</comment>
<comment type="cofactor">
    <cofactor evidence="2">
        <name>Ca(2+)</name>
        <dbReference type="ChEBI" id="CHEBI:29108"/>
    </cofactor>
</comment>
<dbReference type="Gene3D" id="2.120.10.30">
    <property type="entry name" value="TolB, C-terminal domain"/>
    <property type="match status" value="1"/>
</dbReference>
<evidence type="ECO:0000256" key="2">
    <source>
        <dbReference type="ARBA" id="ARBA00001913"/>
    </source>
</evidence>
<dbReference type="GO" id="GO:0005737">
    <property type="term" value="C:cytoplasm"/>
    <property type="evidence" value="ECO:0007669"/>
    <property type="project" value="UniProtKB-SubCell"/>
</dbReference>
<evidence type="ECO:0000256" key="5">
    <source>
        <dbReference type="ARBA" id="ARBA00004496"/>
    </source>
</evidence>
<evidence type="ECO:0000256" key="4">
    <source>
        <dbReference type="ARBA" id="ARBA00001946"/>
    </source>
</evidence>
<feature type="binding site" evidence="15">
    <location>
        <position position="158"/>
    </location>
    <ligand>
        <name>a divalent metal cation</name>
        <dbReference type="ChEBI" id="CHEBI:60240"/>
    </ligand>
</feature>
<gene>
    <name evidence="17" type="ORF">NQ318_011754</name>
</gene>
<accession>A0AAV8XZE3</accession>
<comment type="subcellular location">
    <subcellularLocation>
        <location evidence="5">Cytoplasm</location>
    </subcellularLocation>
</comment>
<keyword evidence="11" id="KW-0378">Hydrolase</keyword>
<protein>
    <recommendedName>
        <fullName evidence="8">Regucalcin</fullName>
        <ecNumber evidence="7">3.1.1.17</ecNumber>
    </recommendedName>
    <alternativeName>
        <fullName evidence="13">Gluconolactonase</fullName>
    </alternativeName>
</protein>
<organism evidence="17 18">
    <name type="scientific">Aromia moschata</name>
    <dbReference type="NCBI Taxonomy" id="1265417"/>
    <lineage>
        <taxon>Eukaryota</taxon>
        <taxon>Metazoa</taxon>
        <taxon>Ecdysozoa</taxon>
        <taxon>Arthropoda</taxon>
        <taxon>Hexapoda</taxon>
        <taxon>Insecta</taxon>
        <taxon>Pterygota</taxon>
        <taxon>Neoptera</taxon>
        <taxon>Endopterygota</taxon>
        <taxon>Coleoptera</taxon>
        <taxon>Polyphaga</taxon>
        <taxon>Cucujiformia</taxon>
        <taxon>Chrysomeloidea</taxon>
        <taxon>Cerambycidae</taxon>
        <taxon>Cerambycinae</taxon>
        <taxon>Callichromatini</taxon>
        <taxon>Aromia</taxon>
    </lineage>
</organism>
<feature type="domain" description="SMP-30/Gluconolactonase/LRE-like region" evidence="16">
    <location>
        <begin position="14"/>
        <end position="273"/>
    </location>
</feature>
<dbReference type="InterPro" id="IPR005511">
    <property type="entry name" value="SMP-30"/>
</dbReference>
<reference evidence="17" key="1">
    <citation type="journal article" date="2023" name="Insect Mol. Biol.">
        <title>Genome sequencing provides insights into the evolution of gene families encoding plant cell wall-degrading enzymes in longhorned beetles.</title>
        <authorList>
            <person name="Shin N.R."/>
            <person name="Okamura Y."/>
            <person name="Kirsch R."/>
            <person name="Pauchet Y."/>
        </authorList>
    </citation>
    <scope>NUCLEOTIDE SEQUENCE</scope>
    <source>
        <strain evidence="17">AMC_N1</strain>
    </source>
</reference>
<evidence type="ECO:0000259" key="16">
    <source>
        <dbReference type="Pfam" id="PF08450"/>
    </source>
</evidence>
<comment type="cofactor">
    <cofactor evidence="4">
        <name>Mg(2+)</name>
        <dbReference type="ChEBI" id="CHEBI:18420"/>
    </cofactor>
</comment>
<dbReference type="EC" id="3.1.1.17" evidence="7"/>
<keyword evidence="12" id="KW-0106">Calcium</keyword>
<feature type="binding site" evidence="15">
    <location>
        <position position="213"/>
    </location>
    <ligand>
        <name>a divalent metal cation</name>
        <dbReference type="ChEBI" id="CHEBI:60240"/>
    </ligand>
</feature>
<comment type="similarity">
    <text evidence="6">Belongs to the SMP-30/CGR1 family.</text>
</comment>
<evidence type="ECO:0000256" key="7">
    <source>
        <dbReference type="ARBA" id="ARBA00013227"/>
    </source>
</evidence>
<dbReference type="InterPro" id="IPR013658">
    <property type="entry name" value="SGL"/>
</dbReference>
<dbReference type="PRINTS" id="PR01790">
    <property type="entry name" value="SMP30FAMILY"/>
</dbReference>
<feature type="active site" description="Proton donor/acceptor" evidence="14">
    <location>
        <position position="213"/>
    </location>
</feature>
<dbReference type="PANTHER" id="PTHR10907">
    <property type="entry name" value="REGUCALCIN"/>
    <property type="match status" value="1"/>
</dbReference>
<dbReference type="EMBL" id="JAPWTK010000250">
    <property type="protein sequence ID" value="KAJ8944496.1"/>
    <property type="molecule type" value="Genomic_DNA"/>
</dbReference>
<evidence type="ECO:0000256" key="11">
    <source>
        <dbReference type="ARBA" id="ARBA00022801"/>
    </source>
</evidence>
<evidence type="ECO:0000313" key="17">
    <source>
        <dbReference type="EMBL" id="KAJ8944496.1"/>
    </source>
</evidence>
<comment type="cofactor">
    <cofactor evidence="15">
        <name>Zn(2+)</name>
        <dbReference type="ChEBI" id="CHEBI:29105"/>
    </cofactor>
    <text evidence="15">Binds 1 divalent metal cation per subunit.</text>
</comment>
<feature type="binding site" evidence="15">
    <location>
        <position position="16"/>
    </location>
    <ligand>
        <name>a divalent metal cation</name>
        <dbReference type="ChEBI" id="CHEBI:60240"/>
    </ligand>
</feature>
<evidence type="ECO:0000256" key="14">
    <source>
        <dbReference type="PIRSR" id="PIRSR605511-1"/>
    </source>
</evidence>
<evidence type="ECO:0000256" key="6">
    <source>
        <dbReference type="ARBA" id="ARBA00008853"/>
    </source>
</evidence>
<sequence>MAPVVEKVVECGDLGEGPHWDAETQTLYFVDIVGHNIHKYVPSTREHTKAYIGKNVSIIIPVKDKSDEFVITIGREIVRIKWDGESETVTILEKLYEVEPDTPHVFNDGKCDPSGRLWAGTLGVASVKDDQFPDEQCNLYSFYNKQVITQLSKIGLSNGIAFNTDRKKMYYVDSLKGTLDEFDFDIKNGTISNGKPIYTLNAKRGIVDGKVLDGMTIDTEGNLWVAVFNEARILKIDPRKPETIAGFVELPAKQVTSVTFGGPNLDELYVTTGRLAVQGVKPSSPDDGVTYRVTGVNAKGFPGVRIVL</sequence>
<proteinExistence type="inferred from homology"/>
<dbReference type="SUPFAM" id="SSF63829">
    <property type="entry name" value="Calcium-dependent phosphotriesterase"/>
    <property type="match status" value="1"/>
</dbReference>
<dbReference type="Proteomes" id="UP001162162">
    <property type="component" value="Unassembled WGS sequence"/>
</dbReference>
<evidence type="ECO:0000256" key="15">
    <source>
        <dbReference type="PIRSR" id="PIRSR605511-2"/>
    </source>
</evidence>
<evidence type="ECO:0000256" key="12">
    <source>
        <dbReference type="ARBA" id="ARBA00022837"/>
    </source>
</evidence>
<dbReference type="GO" id="GO:0005509">
    <property type="term" value="F:calcium ion binding"/>
    <property type="evidence" value="ECO:0007669"/>
    <property type="project" value="TreeGrafter"/>
</dbReference>
<dbReference type="FunFam" id="2.120.10.30:FF:000027">
    <property type="entry name" value="Regucalcin homologue"/>
    <property type="match status" value="1"/>
</dbReference>
<dbReference type="InterPro" id="IPR011042">
    <property type="entry name" value="6-blade_b-propeller_TolB-like"/>
</dbReference>
<feature type="binding site" evidence="15">
    <location>
        <position position="107"/>
    </location>
    <ligand>
        <name>substrate</name>
    </ligand>
</feature>
<evidence type="ECO:0000256" key="8">
    <source>
        <dbReference type="ARBA" id="ARBA00016808"/>
    </source>
</evidence>
<evidence type="ECO:0000256" key="1">
    <source>
        <dbReference type="ARBA" id="ARBA00001589"/>
    </source>
</evidence>
<keyword evidence="9" id="KW-0963">Cytoplasm</keyword>
<evidence type="ECO:0000256" key="10">
    <source>
        <dbReference type="ARBA" id="ARBA00022723"/>
    </source>
</evidence>
<keyword evidence="10 15" id="KW-0479">Metal-binding</keyword>
<evidence type="ECO:0000256" key="9">
    <source>
        <dbReference type="ARBA" id="ARBA00022490"/>
    </source>
</evidence>